<gene>
    <name evidence="1" type="ordered locus">PYCH_13640</name>
</gene>
<keyword evidence="2" id="KW-1185">Reference proteome</keyword>
<dbReference type="KEGG" id="pya:PYCH_13640"/>
<sequence length="39" mass="5200">MIRALKEIYTKWRTRCPFVRRFEEWRVRRMVRKFELKRK</sequence>
<dbReference type="EMBL" id="CP002779">
    <property type="protein sequence ID" value="AEH25034.1"/>
    <property type="molecule type" value="Genomic_DNA"/>
</dbReference>
<protein>
    <submittedName>
        <fullName evidence="1">Uncharacterized protein</fullName>
    </submittedName>
</protein>
<dbReference type="Proteomes" id="UP000008386">
    <property type="component" value="Chromosome"/>
</dbReference>
<name>F8AFQ8_PYRYC</name>
<evidence type="ECO:0000313" key="2">
    <source>
        <dbReference type="Proteomes" id="UP000008386"/>
    </source>
</evidence>
<accession>F8AFQ8</accession>
<dbReference type="AlphaFoldDB" id="F8AFQ8"/>
<reference evidence="1 2" key="1">
    <citation type="journal article" date="2011" name="J. Bacteriol.">
        <title>Complete genome sequence of the obligate piezophilic hyperthermophilic archaeon Pyrococcus yayanosii CH1.</title>
        <authorList>
            <person name="Jun X."/>
            <person name="Lupeng L."/>
            <person name="Minjuan X."/>
            <person name="Oger P."/>
            <person name="Fengping W."/>
            <person name="Jebbar M."/>
            <person name="Xiang X."/>
        </authorList>
    </citation>
    <scope>NUCLEOTIDE SEQUENCE [LARGE SCALE GENOMIC DNA]</scope>
    <source>
        <strain evidence="2">CH1 / JCM 16557</strain>
    </source>
</reference>
<proteinExistence type="predicted"/>
<organism evidence="1 2">
    <name type="scientific">Pyrococcus yayanosii (strain CH1 / JCM 16557)</name>
    <dbReference type="NCBI Taxonomy" id="529709"/>
    <lineage>
        <taxon>Archaea</taxon>
        <taxon>Methanobacteriati</taxon>
        <taxon>Methanobacteriota</taxon>
        <taxon>Thermococci</taxon>
        <taxon>Thermococcales</taxon>
        <taxon>Thermococcaceae</taxon>
        <taxon>Pyrococcus</taxon>
    </lineage>
</organism>
<evidence type="ECO:0000313" key="1">
    <source>
        <dbReference type="EMBL" id="AEH25034.1"/>
    </source>
</evidence>
<dbReference type="HOGENOM" id="CLU_219596_0_0_2"/>